<dbReference type="FunFam" id="3.30.1360.40:FF:000002">
    <property type="entry name" value="DNA gyrase subunit A"/>
    <property type="match status" value="1"/>
</dbReference>
<comment type="catalytic activity">
    <reaction evidence="1 9 10">
        <text>ATP-dependent breakage, passage and rejoining of double-stranded DNA.</text>
        <dbReference type="EC" id="5.6.2.2"/>
    </reaction>
</comment>
<dbReference type="Pfam" id="PF03989">
    <property type="entry name" value="DNA_gyraseA_C"/>
    <property type="match status" value="6"/>
</dbReference>
<evidence type="ECO:0000259" key="11">
    <source>
        <dbReference type="PROSITE" id="PS52040"/>
    </source>
</evidence>
<dbReference type="CDD" id="cd00187">
    <property type="entry name" value="TOP4c"/>
    <property type="match status" value="1"/>
</dbReference>
<gene>
    <name evidence="9" type="primary">gyrA</name>
    <name evidence="12" type="ORF">COT23_00875</name>
</gene>
<dbReference type="GO" id="GO:0005694">
    <property type="term" value="C:chromosome"/>
    <property type="evidence" value="ECO:0007669"/>
    <property type="project" value="InterPro"/>
</dbReference>
<keyword evidence="4 9" id="KW-0067">ATP-binding</keyword>
<dbReference type="NCBIfam" id="NF004043">
    <property type="entry name" value="PRK05560.1"/>
    <property type="match status" value="1"/>
</dbReference>
<reference evidence="13" key="1">
    <citation type="submission" date="2017-09" db="EMBL/GenBank/DDBJ databases">
        <title>Depth-based differentiation of microbial function through sediment-hosted aquifers and enrichment of novel symbionts in the deep terrestrial subsurface.</title>
        <authorList>
            <person name="Probst A.J."/>
            <person name="Ladd B."/>
            <person name="Jarett J.K."/>
            <person name="Geller-Mcgrath D.E."/>
            <person name="Sieber C.M.K."/>
            <person name="Emerson J.B."/>
            <person name="Anantharaman K."/>
            <person name="Thomas B.C."/>
            <person name="Malmstrom R."/>
            <person name="Stieglmeier M."/>
            <person name="Klingl A."/>
            <person name="Woyke T."/>
            <person name="Ryan C.M."/>
            <person name="Banfield J.F."/>
        </authorList>
    </citation>
    <scope>NUCLEOTIDE SEQUENCE [LARGE SCALE GENOMIC DNA]</scope>
</reference>
<dbReference type="EC" id="5.6.2.2" evidence="9"/>
<dbReference type="NCBIfam" id="NF004044">
    <property type="entry name" value="PRK05561.1"/>
    <property type="match status" value="1"/>
</dbReference>
<dbReference type="AlphaFoldDB" id="A0A2H0YYY1"/>
<keyword evidence="7 9" id="KW-0413">Isomerase</keyword>
<comment type="subcellular location">
    <subcellularLocation>
        <location evidence="9">Cytoplasm</location>
    </subcellularLocation>
</comment>
<evidence type="ECO:0000256" key="3">
    <source>
        <dbReference type="ARBA" id="ARBA00022741"/>
    </source>
</evidence>
<dbReference type="Gene3D" id="1.10.268.10">
    <property type="entry name" value="Topoisomerase, domain 3"/>
    <property type="match status" value="1"/>
</dbReference>
<comment type="function">
    <text evidence="9">A type II topoisomerase that negatively supercoils closed circular double-stranded (ds) DNA in an ATP-dependent manner to modulate DNA topology and maintain chromosomes in an underwound state. Negative supercoiling favors strand separation, and DNA replication, transcription, recombination and repair, all of which involve strand separation. Also able to catalyze the interconversion of other topological isomers of dsDNA rings, including catenanes and knotted rings. Type II topoisomerases break and join 2 DNA strands simultaneously in an ATP-dependent manner.</text>
</comment>
<evidence type="ECO:0000256" key="8">
    <source>
        <dbReference type="ARBA" id="ARBA00063644"/>
    </source>
</evidence>
<comment type="caution">
    <text evidence="12">The sequence shown here is derived from an EMBL/GenBank/DDBJ whole genome shotgun (WGS) entry which is preliminary data.</text>
</comment>
<evidence type="ECO:0000256" key="5">
    <source>
        <dbReference type="ARBA" id="ARBA00023029"/>
    </source>
</evidence>
<name>A0A2H0YYY1_9BACT</name>
<dbReference type="Gene3D" id="3.30.1360.40">
    <property type="match status" value="1"/>
</dbReference>
<dbReference type="Gene3D" id="3.90.199.10">
    <property type="entry name" value="Topoisomerase II, domain 5"/>
    <property type="match status" value="1"/>
</dbReference>
<dbReference type="SUPFAM" id="SSF101904">
    <property type="entry name" value="GyrA/ParC C-terminal domain-like"/>
    <property type="match status" value="1"/>
</dbReference>
<dbReference type="GO" id="GO:0006265">
    <property type="term" value="P:DNA topological change"/>
    <property type="evidence" value="ECO:0007669"/>
    <property type="project" value="UniProtKB-UniRule"/>
</dbReference>
<evidence type="ECO:0000256" key="6">
    <source>
        <dbReference type="ARBA" id="ARBA00023125"/>
    </source>
</evidence>
<dbReference type="GO" id="GO:0005524">
    <property type="term" value="F:ATP binding"/>
    <property type="evidence" value="ECO:0007669"/>
    <property type="project" value="UniProtKB-UniRule"/>
</dbReference>
<dbReference type="InterPro" id="IPR006691">
    <property type="entry name" value="GyrA/parC_rep"/>
</dbReference>
<dbReference type="Pfam" id="PF00521">
    <property type="entry name" value="DNA_topoisoIV"/>
    <property type="match status" value="1"/>
</dbReference>
<dbReference type="InterPro" id="IPR035516">
    <property type="entry name" value="Gyrase/topoIV_suA_C"/>
</dbReference>
<dbReference type="PANTHER" id="PTHR43493:SF5">
    <property type="entry name" value="DNA GYRASE SUBUNIT A, CHLOROPLASTIC_MITOCHONDRIAL"/>
    <property type="match status" value="1"/>
</dbReference>
<keyword evidence="3 9" id="KW-0547">Nucleotide-binding</keyword>
<organism evidence="12 13">
    <name type="scientific">Candidatus Kaiserbacteria bacterium CG08_land_8_20_14_0_20_50_21</name>
    <dbReference type="NCBI Taxonomy" id="1974604"/>
    <lineage>
        <taxon>Bacteria</taxon>
        <taxon>Candidatus Kaiseribacteriota</taxon>
    </lineage>
</organism>
<feature type="short sequence motif" description="GyrA-box" evidence="9">
    <location>
        <begin position="533"/>
        <end position="539"/>
    </location>
</feature>
<comment type="subunit">
    <text evidence="9">Heterotetramer, composed of two GyrA and two GyrB chains. In the heterotetramer, GyrA contains the active site tyrosine that forms a transient covalent intermediate with DNA, while GyrB binds cofactors and catalyzes ATP hydrolysis.</text>
</comment>
<dbReference type="GO" id="GO:0005737">
    <property type="term" value="C:cytoplasm"/>
    <property type="evidence" value="ECO:0007669"/>
    <property type="project" value="UniProtKB-SubCell"/>
</dbReference>
<dbReference type="GO" id="GO:0009330">
    <property type="term" value="C:DNA topoisomerase type II (double strand cut, ATP-hydrolyzing) complex"/>
    <property type="evidence" value="ECO:0007669"/>
    <property type="project" value="TreeGrafter"/>
</dbReference>
<comment type="similarity">
    <text evidence="2 9">Belongs to the type II topoisomerase GyrA/ParC subunit family.</text>
</comment>
<dbReference type="NCBIfam" id="TIGR01063">
    <property type="entry name" value="gyrA"/>
    <property type="match status" value="1"/>
</dbReference>
<dbReference type="PROSITE" id="PS52040">
    <property type="entry name" value="TOPO_IIA"/>
    <property type="match status" value="1"/>
</dbReference>
<dbReference type="FunFam" id="1.10.268.10:FF:000001">
    <property type="entry name" value="DNA gyrase subunit A"/>
    <property type="match status" value="1"/>
</dbReference>
<dbReference type="InterPro" id="IPR002205">
    <property type="entry name" value="Topo_IIA_dom_A"/>
</dbReference>
<accession>A0A2H0YYY1</accession>
<evidence type="ECO:0000256" key="1">
    <source>
        <dbReference type="ARBA" id="ARBA00000185"/>
    </source>
</evidence>
<dbReference type="SMART" id="SM00434">
    <property type="entry name" value="TOP4c"/>
    <property type="match status" value="1"/>
</dbReference>
<sequence>MARGKEEKENTTIAKIIDQPIVAEMRTSYLDYAMSVITARALPDVRDGLKPVHRRILYAMKEMGLVSGGKFRKSATIVGEVLGKYHPHGDVAVYDSMTKMAQEFSYRYPLMLGQGNFGSIDGDSPAAYRYTEAKMSRIGEALLADLEKETVAWNPNYDATREEPTVLPSALPNLLLNGTLGIAVGMATNIPPHNLREVIAATTHLIDNPEATTDVLLQFVKGPDFPLGGIAFNHTDIKHAYGSGKGPVVVRGEAEIVDDGKKDTRIIITSIPYRVNKSDLISRIAELVQEKKLEGIRDLRDESTSDIRIVIELKGTAHPQAVLNALYKHTELESTFHYNMLALVDGVPEMLSLSGMLTHFLKHRQEVVKRRTEFDLRQAETREHILFGLCKALDHIDDVIAVIRKSADIPSASAALQKKFGFSSLQAAAILEMRLSKLAGLERKKLEDELAEVQMLILKLKEILSSPKKILAVVKKEFEELALKYGDDRRTKIVRGGVQNISIEDLVPDEESMLLLTQGGYVKRTNPSEYKSQKRGGVGVVDIATKEEDIVTHFLVASAHSDLLFFTNFGKAYQLKMYEIPEGKRATKGKSIMNFLQLAGDESVTSVLAVPKGAALDASSIIFATEAGVVKRVAAKSFADVRRSGIIAINLKKGDTLVSAHHASEGDTVSIVTAKGQSIRFDVEDVREMGRTAGGVRGMNVKKGDRVVSAEVISVGAKDASLLVIMSKGYGKRTKISEYKVQGRGGSGIKTAAVTPKTGEIIGAKIVVGDLKEEEIVVISKKGQVIRTPVAQISLLSRATQGVRIMKLYPGDSIASMVAL</sequence>
<proteinExistence type="inferred from homology"/>
<evidence type="ECO:0000256" key="4">
    <source>
        <dbReference type="ARBA" id="ARBA00022840"/>
    </source>
</evidence>
<dbReference type="Proteomes" id="UP000228687">
    <property type="component" value="Unassembled WGS sequence"/>
</dbReference>
<dbReference type="InterPro" id="IPR050220">
    <property type="entry name" value="Type_II_DNA_Topoisomerases"/>
</dbReference>
<dbReference type="GO" id="GO:0034335">
    <property type="term" value="F:DNA negative supercoiling activity"/>
    <property type="evidence" value="ECO:0007669"/>
    <property type="project" value="UniProtKB-ARBA"/>
</dbReference>
<dbReference type="GO" id="GO:0006261">
    <property type="term" value="P:DNA-templated DNA replication"/>
    <property type="evidence" value="ECO:0007669"/>
    <property type="project" value="UniProtKB-UniRule"/>
</dbReference>
<protein>
    <recommendedName>
        <fullName evidence="9">DNA gyrase subunit A</fullName>
        <ecNumber evidence="9">5.6.2.2</ecNumber>
    </recommendedName>
</protein>
<dbReference type="InterPro" id="IPR013760">
    <property type="entry name" value="Topo_IIA-like_dom_sf"/>
</dbReference>
<dbReference type="FunFam" id="2.120.10.90:FF:000005">
    <property type="entry name" value="DNA topoisomerase 4 subunit A"/>
    <property type="match status" value="1"/>
</dbReference>
<dbReference type="EMBL" id="PEXT01000016">
    <property type="protein sequence ID" value="PIS43519.1"/>
    <property type="molecule type" value="Genomic_DNA"/>
</dbReference>
<evidence type="ECO:0000256" key="2">
    <source>
        <dbReference type="ARBA" id="ARBA00008263"/>
    </source>
</evidence>
<dbReference type="InterPro" id="IPR013758">
    <property type="entry name" value="Topo_IIA_A/C_ab"/>
</dbReference>
<dbReference type="InterPro" id="IPR005743">
    <property type="entry name" value="GyrA"/>
</dbReference>
<feature type="active site" description="O-(5'-phospho-DNA)-tyrosine intermediate" evidence="9 10">
    <location>
        <position position="130"/>
    </location>
</feature>
<evidence type="ECO:0000256" key="10">
    <source>
        <dbReference type="PROSITE-ProRule" id="PRU01384"/>
    </source>
</evidence>
<dbReference type="SUPFAM" id="SSF56719">
    <property type="entry name" value="Type II DNA topoisomerase"/>
    <property type="match status" value="1"/>
</dbReference>
<feature type="domain" description="Topo IIA-type catalytic" evidence="11">
    <location>
        <begin position="42"/>
        <end position="506"/>
    </location>
</feature>
<keyword evidence="5 9" id="KW-0799">Topoisomerase</keyword>
<comment type="miscellaneous">
    <text evidence="9">Few gyrases are as efficient as E.coli at forming negative supercoils. Not all organisms have 2 type II topoisomerases; in organisms with a single type II topoisomerase this enzyme also has to decatenate newly replicated chromosomes.</text>
</comment>
<keyword evidence="9" id="KW-0963">Cytoplasm</keyword>
<evidence type="ECO:0000313" key="12">
    <source>
        <dbReference type="EMBL" id="PIS43519.1"/>
    </source>
</evidence>
<keyword evidence="6 9" id="KW-0238">DNA-binding</keyword>
<evidence type="ECO:0000313" key="13">
    <source>
        <dbReference type="Proteomes" id="UP000228687"/>
    </source>
</evidence>
<dbReference type="PANTHER" id="PTHR43493">
    <property type="entry name" value="DNA GYRASE/TOPOISOMERASE SUBUNIT A"/>
    <property type="match status" value="1"/>
</dbReference>
<evidence type="ECO:0000256" key="9">
    <source>
        <dbReference type="HAMAP-Rule" id="MF_01897"/>
    </source>
</evidence>
<dbReference type="HAMAP" id="MF_01897">
    <property type="entry name" value="GyrA"/>
    <property type="match status" value="1"/>
</dbReference>
<evidence type="ECO:0000256" key="7">
    <source>
        <dbReference type="ARBA" id="ARBA00023235"/>
    </source>
</evidence>
<dbReference type="InterPro" id="IPR013757">
    <property type="entry name" value="Topo_IIA_A_a_sf"/>
</dbReference>
<dbReference type="Gene3D" id="2.120.10.90">
    <property type="entry name" value="DNA gyrase/topoisomerase IV, subunit A, C-terminal"/>
    <property type="match status" value="1"/>
</dbReference>
<dbReference type="GO" id="GO:0003677">
    <property type="term" value="F:DNA binding"/>
    <property type="evidence" value="ECO:0007669"/>
    <property type="project" value="UniProtKB-UniRule"/>
</dbReference>
<comment type="subunit">
    <text evidence="8">Heterotetramer composed of ParC and ParE.</text>
</comment>